<dbReference type="InterPro" id="IPR036291">
    <property type="entry name" value="NAD(P)-bd_dom_sf"/>
</dbReference>
<dbReference type="Gene3D" id="3.40.50.720">
    <property type="entry name" value="NAD(P)-binding Rossmann-like Domain"/>
    <property type="match status" value="1"/>
</dbReference>
<evidence type="ECO:0000259" key="5">
    <source>
        <dbReference type="PROSITE" id="PS50969"/>
    </source>
</evidence>
<dbReference type="PANTHER" id="PTHR44375">
    <property type="entry name" value="BETA-KETOACYL-ACP REDUCTASE-LIKE PROTEIN-RELATED"/>
    <property type="match status" value="1"/>
</dbReference>
<accession>A0A6G1DJ86</accession>
<dbReference type="GO" id="GO:0005634">
    <property type="term" value="C:nucleus"/>
    <property type="evidence" value="ECO:0007669"/>
    <property type="project" value="UniProtKB-ARBA"/>
</dbReference>
<evidence type="ECO:0000256" key="3">
    <source>
        <dbReference type="ARBA" id="ARBA00037324"/>
    </source>
</evidence>
<organism evidence="6 7">
    <name type="scientific">Oryza meyeriana var. granulata</name>
    <dbReference type="NCBI Taxonomy" id="110450"/>
    <lineage>
        <taxon>Eukaryota</taxon>
        <taxon>Viridiplantae</taxon>
        <taxon>Streptophyta</taxon>
        <taxon>Embryophyta</taxon>
        <taxon>Tracheophyta</taxon>
        <taxon>Spermatophyta</taxon>
        <taxon>Magnoliopsida</taxon>
        <taxon>Liliopsida</taxon>
        <taxon>Poales</taxon>
        <taxon>Poaceae</taxon>
        <taxon>BOP clade</taxon>
        <taxon>Oryzoideae</taxon>
        <taxon>Oryzeae</taxon>
        <taxon>Oryzinae</taxon>
        <taxon>Oryza</taxon>
        <taxon>Oryza meyeriana</taxon>
    </lineage>
</organism>
<dbReference type="PANTHER" id="PTHR44375:SF6">
    <property type="entry name" value="F28J7.36 PROTEIN"/>
    <property type="match status" value="1"/>
</dbReference>
<feature type="domain" description="FCP1 homology" evidence="5">
    <location>
        <begin position="205"/>
        <end position="365"/>
    </location>
</feature>
<evidence type="ECO:0000256" key="1">
    <source>
        <dbReference type="ARBA" id="ARBA00022801"/>
    </source>
</evidence>
<protein>
    <recommendedName>
        <fullName evidence="5">FCP1 homology domain-containing protein</fullName>
    </recommendedName>
</protein>
<dbReference type="FunFam" id="3.40.50.1000:FF:000015">
    <property type="entry name" value="CTD small phosphatase-like protein 2"/>
    <property type="match status" value="1"/>
</dbReference>
<sequence>GGLLKKNRALRSGKKLNSICDSTGTGNDVADVPSSSFLNHKSHENDEDHSCDSIFSPTFHNQNEEVTGCLSKGLKHEEVTGEPTAQNAEYVTDSMTRNTFDGLSKHSYDIHMQSTCGSTLLEDDKFSELGSLSPEVSAIYLAMQHSKLECIDEQSQDSTSTDGCADPDETVELDYFDPYVFIKDLPDLSLVVPKFRPVLLPKQTRSCPRTTLVLDLDETLVHSTLEPCEDSDFTFPVHFNLREYTIYVRCRPYLKEFLETVASMFEIIIFTASQSIYAEQLLNILDPKRRLFRHRVYRESCLYVEGNYLKDLSVLGRDLARVVIVDNSPQAFGFQLDNGIPIESWLVLVGDEGALAGTAEEARRCGGGGVAVVGMDLHACDEAAVDAAVDTAWGCFAGLDAMVNCCSYEGEVQDCLNISEDEFKKTMKANVMTPWFLVKAIAKRFRDSESCSGGSFVFLTQIIGAERGLYPGAAAYGTSLGAIHQLVRLSAMELGKHNIRVNAVCRGLHLGDRFPVWVGKEKAEKATGEVMPLRRWLEPEKDLASTVLYLVGDESRYMTGNTIYVDGAQSIVRPRMRSFM</sequence>
<comment type="similarity">
    <text evidence="4">Belongs to the CTDSPL2 family.</text>
</comment>
<dbReference type="SUPFAM" id="SSF51735">
    <property type="entry name" value="NAD(P)-binding Rossmann-fold domains"/>
    <property type="match status" value="1"/>
</dbReference>
<dbReference type="OrthoDB" id="277011at2759"/>
<dbReference type="InterPro" id="IPR004274">
    <property type="entry name" value="FCP1_dom"/>
</dbReference>
<dbReference type="InterPro" id="IPR023214">
    <property type="entry name" value="HAD_sf"/>
</dbReference>
<dbReference type="Proteomes" id="UP000479710">
    <property type="component" value="Unassembled WGS sequence"/>
</dbReference>
<dbReference type="PROSITE" id="PS50969">
    <property type="entry name" value="FCP1"/>
    <property type="match status" value="1"/>
</dbReference>
<dbReference type="CDD" id="cd05233">
    <property type="entry name" value="SDR_c"/>
    <property type="match status" value="1"/>
</dbReference>
<dbReference type="CDD" id="cd07521">
    <property type="entry name" value="HAD_FCP1-like"/>
    <property type="match status" value="1"/>
</dbReference>
<evidence type="ECO:0000313" key="6">
    <source>
        <dbReference type="EMBL" id="KAF0912527.1"/>
    </source>
</evidence>
<keyword evidence="1" id="KW-0378">Hydrolase</keyword>
<dbReference type="InterPro" id="IPR036412">
    <property type="entry name" value="HAD-like_sf"/>
</dbReference>
<evidence type="ECO:0000256" key="4">
    <source>
        <dbReference type="ARBA" id="ARBA00038355"/>
    </source>
</evidence>
<dbReference type="SMART" id="SM00577">
    <property type="entry name" value="CPDc"/>
    <property type="match status" value="1"/>
</dbReference>
<comment type="function">
    <text evidence="3">Probable phosphatase.</text>
</comment>
<keyword evidence="7" id="KW-1185">Reference proteome</keyword>
<feature type="non-terminal residue" evidence="6">
    <location>
        <position position="1"/>
    </location>
</feature>
<dbReference type="AlphaFoldDB" id="A0A6G1DJ86"/>
<proteinExistence type="inferred from homology"/>
<dbReference type="GO" id="GO:0004721">
    <property type="term" value="F:phosphoprotein phosphatase activity"/>
    <property type="evidence" value="ECO:0007669"/>
    <property type="project" value="UniProtKB-KW"/>
</dbReference>
<reference evidence="6 7" key="1">
    <citation type="submission" date="2019-11" db="EMBL/GenBank/DDBJ databases">
        <title>Whole genome sequence of Oryza granulata.</title>
        <authorList>
            <person name="Li W."/>
        </authorList>
    </citation>
    <scope>NUCLEOTIDE SEQUENCE [LARGE SCALE GENOMIC DNA]</scope>
    <source>
        <strain evidence="7">cv. Menghai</strain>
        <tissue evidence="6">Leaf</tissue>
    </source>
</reference>
<dbReference type="Pfam" id="PF13561">
    <property type="entry name" value="adh_short_C2"/>
    <property type="match status" value="1"/>
</dbReference>
<gene>
    <name evidence="6" type="ORF">E2562_014110</name>
</gene>
<dbReference type="InterPro" id="IPR011948">
    <property type="entry name" value="Dullard_phosphatase"/>
</dbReference>
<evidence type="ECO:0000256" key="2">
    <source>
        <dbReference type="ARBA" id="ARBA00022912"/>
    </source>
</evidence>
<keyword evidence="2" id="KW-0904">Protein phosphatase</keyword>
<dbReference type="Gene3D" id="3.40.50.1000">
    <property type="entry name" value="HAD superfamily/HAD-like"/>
    <property type="match status" value="1"/>
</dbReference>
<dbReference type="InterPro" id="IPR002347">
    <property type="entry name" value="SDR_fam"/>
</dbReference>
<dbReference type="Pfam" id="PF03031">
    <property type="entry name" value="NIF"/>
    <property type="match status" value="1"/>
</dbReference>
<name>A0A6G1DJ86_9ORYZ</name>
<evidence type="ECO:0000313" key="7">
    <source>
        <dbReference type="Proteomes" id="UP000479710"/>
    </source>
</evidence>
<dbReference type="SUPFAM" id="SSF56784">
    <property type="entry name" value="HAD-like"/>
    <property type="match status" value="1"/>
</dbReference>
<dbReference type="NCBIfam" id="TIGR02251">
    <property type="entry name" value="HIF-SF_euk"/>
    <property type="match status" value="1"/>
</dbReference>
<dbReference type="EMBL" id="SPHZ02000006">
    <property type="protein sequence ID" value="KAF0912527.1"/>
    <property type="molecule type" value="Genomic_DNA"/>
</dbReference>
<comment type="caution">
    <text evidence="6">The sequence shown here is derived from an EMBL/GenBank/DDBJ whole genome shotgun (WGS) entry which is preliminary data.</text>
</comment>